<reference evidence="7" key="1">
    <citation type="submission" date="2020-02" db="EMBL/GenBank/DDBJ databases">
        <authorList>
            <person name="Meier V. D."/>
        </authorList>
    </citation>
    <scope>NUCLEOTIDE SEQUENCE</scope>
    <source>
        <strain evidence="7">AVDCRST_MAG52</strain>
    </source>
</reference>
<dbReference type="GO" id="GO:0004617">
    <property type="term" value="F:phosphoglycerate dehydrogenase activity"/>
    <property type="evidence" value="ECO:0007669"/>
    <property type="project" value="UniProtKB-EC"/>
</dbReference>
<dbReference type="Pfam" id="PF00389">
    <property type="entry name" value="2-Hacid_dh"/>
    <property type="match status" value="1"/>
</dbReference>
<comment type="similarity">
    <text evidence="1 4">Belongs to the D-isomer specific 2-hydroxyacid dehydrogenase family.</text>
</comment>
<evidence type="ECO:0000256" key="2">
    <source>
        <dbReference type="ARBA" id="ARBA00023002"/>
    </source>
</evidence>
<dbReference type="PROSITE" id="PS00671">
    <property type="entry name" value="D_2_HYDROXYACID_DH_3"/>
    <property type="match status" value="1"/>
</dbReference>
<proteinExistence type="inferred from homology"/>
<protein>
    <submittedName>
        <fullName evidence="7">D-3-phosphoglycerate dehydrogenase</fullName>
        <ecNumber evidence="7">1.1.1.95</ecNumber>
    </submittedName>
</protein>
<feature type="domain" description="D-isomer specific 2-hydroxyacid dehydrogenase NAD-binding" evidence="6">
    <location>
        <begin position="104"/>
        <end position="283"/>
    </location>
</feature>
<dbReference type="InterPro" id="IPR050857">
    <property type="entry name" value="D-2-hydroxyacid_DH"/>
</dbReference>
<dbReference type="InterPro" id="IPR029753">
    <property type="entry name" value="D-isomer_DH_CS"/>
</dbReference>
<dbReference type="SUPFAM" id="SSF52283">
    <property type="entry name" value="Formate/glycerate dehydrogenase catalytic domain-like"/>
    <property type="match status" value="1"/>
</dbReference>
<dbReference type="SUPFAM" id="SSF51735">
    <property type="entry name" value="NAD(P)-binding Rossmann-fold domains"/>
    <property type="match status" value="1"/>
</dbReference>
<dbReference type="InterPro" id="IPR006139">
    <property type="entry name" value="D-isomer_2_OHA_DH_cat_dom"/>
</dbReference>
<organism evidence="7">
    <name type="scientific">uncultured Blastococcus sp</name>
    <dbReference type="NCBI Taxonomy" id="217144"/>
    <lineage>
        <taxon>Bacteria</taxon>
        <taxon>Bacillati</taxon>
        <taxon>Actinomycetota</taxon>
        <taxon>Actinomycetes</taxon>
        <taxon>Geodermatophilales</taxon>
        <taxon>Geodermatophilaceae</taxon>
        <taxon>Blastococcus</taxon>
        <taxon>environmental samples</taxon>
    </lineage>
</organism>
<dbReference type="EMBL" id="CADCTN010000094">
    <property type="protein sequence ID" value="CAA9237623.1"/>
    <property type="molecule type" value="Genomic_DNA"/>
</dbReference>
<name>A0A6J4HZN4_9ACTN</name>
<dbReference type="AlphaFoldDB" id="A0A6J4HZN4"/>
<dbReference type="PANTHER" id="PTHR42789:SF1">
    <property type="entry name" value="D-ISOMER SPECIFIC 2-HYDROXYACID DEHYDROGENASE FAMILY PROTEIN (AFU_ORTHOLOGUE AFUA_6G10090)"/>
    <property type="match status" value="1"/>
</dbReference>
<dbReference type="InterPro" id="IPR036291">
    <property type="entry name" value="NAD(P)-bd_dom_sf"/>
</dbReference>
<dbReference type="Gene3D" id="3.40.50.720">
    <property type="entry name" value="NAD(P)-binding Rossmann-like Domain"/>
    <property type="match status" value="2"/>
</dbReference>
<evidence type="ECO:0000256" key="4">
    <source>
        <dbReference type="RuleBase" id="RU003719"/>
    </source>
</evidence>
<evidence type="ECO:0000313" key="7">
    <source>
        <dbReference type="EMBL" id="CAA9237623.1"/>
    </source>
</evidence>
<dbReference type="PANTHER" id="PTHR42789">
    <property type="entry name" value="D-ISOMER SPECIFIC 2-HYDROXYACID DEHYDROGENASE FAMILY PROTEIN (AFU_ORTHOLOGUE AFUA_6G10090)"/>
    <property type="match status" value="1"/>
</dbReference>
<evidence type="ECO:0000259" key="6">
    <source>
        <dbReference type="Pfam" id="PF02826"/>
    </source>
</evidence>
<feature type="domain" description="D-isomer specific 2-hydroxyacid dehydrogenase catalytic" evidence="5">
    <location>
        <begin position="3"/>
        <end position="307"/>
    </location>
</feature>
<keyword evidence="2 4" id="KW-0560">Oxidoreductase</keyword>
<sequence length="324" mass="33991">MKVLLASSIDPAAIEALEREHDVVRAFNAPEADLVTLMADREAVIFRSGVTLSARVLDSAPNLALVLRAGSGLDNIDVAHALARGVQVVRVPGSSAQPVAELTFALLLSLARKVTLADRLLREGHWPKATLGGPLLAGKTLGIIGAGRIGSRVGEMGAAWGMRALGCVDRPSPAVASALAGRGVTLTDFDTVVTESDFLCLHLPLDEHTHHIVDAGVLARMKPGSFLINVARGGVVDEDALHAALTGGESLLGAALDVHEREGEGVVPRLGALPNVVLTPHIGAMAWDSQRLIGERVVELLRSYEHGSLDQELEPEEAVDAPPT</sequence>
<dbReference type="GO" id="GO:0051287">
    <property type="term" value="F:NAD binding"/>
    <property type="evidence" value="ECO:0007669"/>
    <property type="project" value="InterPro"/>
</dbReference>
<accession>A0A6J4HZN4</accession>
<dbReference type="PROSITE" id="PS00670">
    <property type="entry name" value="D_2_HYDROXYACID_DH_2"/>
    <property type="match status" value="1"/>
</dbReference>
<dbReference type="EC" id="1.1.1.95" evidence="7"/>
<gene>
    <name evidence="7" type="ORF">AVDCRST_MAG52-1539</name>
</gene>
<keyword evidence="3" id="KW-0520">NAD</keyword>
<dbReference type="InterPro" id="IPR006140">
    <property type="entry name" value="D-isomer_DH_NAD-bd"/>
</dbReference>
<evidence type="ECO:0000256" key="1">
    <source>
        <dbReference type="ARBA" id="ARBA00005854"/>
    </source>
</evidence>
<evidence type="ECO:0000259" key="5">
    <source>
        <dbReference type="Pfam" id="PF00389"/>
    </source>
</evidence>
<evidence type="ECO:0000256" key="3">
    <source>
        <dbReference type="ARBA" id="ARBA00023027"/>
    </source>
</evidence>
<dbReference type="Pfam" id="PF02826">
    <property type="entry name" value="2-Hacid_dh_C"/>
    <property type="match status" value="1"/>
</dbReference>